<sequence length="59" mass="6208">MAPVADKLDADIVEMKSRIKGLTVPPNKVVGAAPALIEEHAGAPSLRGQRPRLRPARAA</sequence>
<name>A0A2S6NFN6_9HYPH</name>
<reference evidence="2 3" key="1">
    <citation type="journal article" date="2018" name="Arch. Microbiol.">
        <title>New insights into the metabolic potential of the phototrophic purple bacterium Rhodopila globiformis DSM 161(T) from its draft genome sequence and evidence for a vanadium-dependent nitrogenase.</title>
        <authorList>
            <person name="Imhoff J.F."/>
            <person name="Rahn T."/>
            <person name="Kunzel S."/>
            <person name="Neulinger S.C."/>
        </authorList>
    </citation>
    <scope>NUCLEOTIDE SEQUENCE [LARGE SCALE GENOMIC DNA]</scope>
    <source>
        <strain evidence="2 3">DSM 16996</strain>
    </source>
</reference>
<feature type="region of interest" description="Disordered" evidence="1">
    <location>
        <begin position="38"/>
        <end position="59"/>
    </location>
</feature>
<proteinExistence type="predicted"/>
<protein>
    <submittedName>
        <fullName evidence="2">Uncharacterized protein</fullName>
    </submittedName>
</protein>
<keyword evidence="3" id="KW-1185">Reference proteome</keyword>
<organism evidence="2 3">
    <name type="scientific">Rhodoblastus sphagnicola</name>
    <dbReference type="NCBI Taxonomy" id="333368"/>
    <lineage>
        <taxon>Bacteria</taxon>
        <taxon>Pseudomonadati</taxon>
        <taxon>Pseudomonadota</taxon>
        <taxon>Alphaproteobacteria</taxon>
        <taxon>Hyphomicrobiales</taxon>
        <taxon>Rhodoblastaceae</taxon>
        <taxon>Rhodoblastus</taxon>
    </lineage>
</organism>
<evidence type="ECO:0000256" key="1">
    <source>
        <dbReference type="SAM" id="MobiDB-lite"/>
    </source>
</evidence>
<accession>A0A2S6NFN6</accession>
<dbReference type="Proteomes" id="UP000239089">
    <property type="component" value="Unassembled WGS sequence"/>
</dbReference>
<feature type="compositionally biased region" description="Basic residues" evidence="1">
    <location>
        <begin position="49"/>
        <end position="59"/>
    </location>
</feature>
<dbReference type="EMBL" id="NHSJ01000020">
    <property type="protein sequence ID" value="PPQ33438.1"/>
    <property type="molecule type" value="Genomic_DNA"/>
</dbReference>
<gene>
    <name evidence="2" type="ORF">CCR94_01805</name>
</gene>
<evidence type="ECO:0000313" key="2">
    <source>
        <dbReference type="EMBL" id="PPQ33438.1"/>
    </source>
</evidence>
<comment type="caution">
    <text evidence="2">The sequence shown here is derived from an EMBL/GenBank/DDBJ whole genome shotgun (WGS) entry which is preliminary data.</text>
</comment>
<evidence type="ECO:0000313" key="3">
    <source>
        <dbReference type="Proteomes" id="UP000239089"/>
    </source>
</evidence>
<dbReference type="AlphaFoldDB" id="A0A2S6NFN6"/>